<dbReference type="Gene3D" id="3.40.50.2000">
    <property type="entry name" value="Glycogen Phosphorylase B"/>
    <property type="match status" value="1"/>
</dbReference>
<evidence type="ECO:0000256" key="3">
    <source>
        <dbReference type="ARBA" id="ARBA00022676"/>
    </source>
</evidence>
<protein>
    <recommendedName>
        <fullName evidence="2">starch synthase</fullName>
        <ecNumber evidence="2">2.4.1.21</ecNumber>
    </recommendedName>
</protein>
<dbReference type="PANTHER" id="PTHR45825">
    <property type="entry name" value="GRANULE-BOUND STARCH SYNTHASE 1, CHLOROPLASTIC/AMYLOPLASTIC"/>
    <property type="match status" value="1"/>
</dbReference>
<comment type="catalytic activity">
    <reaction evidence="1">
        <text>[(1-&gt;4)-alpha-D-glucosyl](n) + ADP-alpha-D-glucose = [(1-&gt;4)-alpha-D-glucosyl](n+1) + ADP + H(+)</text>
        <dbReference type="Rhea" id="RHEA:18189"/>
        <dbReference type="Rhea" id="RHEA-COMP:9584"/>
        <dbReference type="Rhea" id="RHEA-COMP:9587"/>
        <dbReference type="ChEBI" id="CHEBI:15378"/>
        <dbReference type="ChEBI" id="CHEBI:15444"/>
        <dbReference type="ChEBI" id="CHEBI:57498"/>
        <dbReference type="ChEBI" id="CHEBI:456216"/>
        <dbReference type="EC" id="2.4.1.21"/>
    </reaction>
</comment>
<proteinExistence type="predicted"/>
<feature type="non-terminal residue" evidence="6">
    <location>
        <position position="1"/>
    </location>
</feature>
<evidence type="ECO:0000256" key="2">
    <source>
        <dbReference type="ARBA" id="ARBA00012588"/>
    </source>
</evidence>
<sequence>GLQYSDRLTTVSPTYAREIQTPDYGEGLDGLLRQRAGELDGILNGIDLQIWNPGRRPADRAPLRCHPPGCKATDKPPCSMPSAWPNAPTPCCSWWSAG</sequence>
<name>A0A060BXH6_9BURK</name>
<dbReference type="SUPFAM" id="SSF53756">
    <property type="entry name" value="UDP-Glycosyltransferase/glycogen phosphorylase"/>
    <property type="match status" value="1"/>
</dbReference>
<organism evidence="6">
    <name type="scientific">uncultured Acidovorax sp</name>
    <dbReference type="NCBI Taxonomy" id="158751"/>
    <lineage>
        <taxon>Bacteria</taxon>
        <taxon>Pseudomonadati</taxon>
        <taxon>Pseudomonadota</taxon>
        <taxon>Betaproteobacteria</taxon>
        <taxon>Burkholderiales</taxon>
        <taxon>Comamonadaceae</taxon>
        <taxon>Acidovorax</taxon>
        <taxon>environmental samples</taxon>
    </lineage>
</organism>
<evidence type="ECO:0000259" key="5">
    <source>
        <dbReference type="Pfam" id="PF08323"/>
    </source>
</evidence>
<dbReference type="GO" id="GO:0009011">
    <property type="term" value="F:alpha-1,4-glucan glucosyltransferase (ADP-glucose donor) activity"/>
    <property type="evidence" value="ECO:0007669"/>
    <property type="project" value="UniProtKB-EC"/>
</dbReference>
<dbReference type="EMBL" id="KF118225">
    <property type="protein sequence ID" value="AIA85485.1"/>
    <property type="molecule type" value="Genomic_DNA"/>
</dbReference>
<dbReference type="Pfam" id="PF08323">
    <property type="entry name" value="Glyco_transf_5"/>
    <property type="match status" value="1"/>
</dbReference>
<dbReference type="InterPro" id="IPR013534">
    <property type="entry name" value="Starch_synth_cat_dom"/>
</dbReference>
<dbReference type="EC" id="2.4.1.21" evidence="2"/>
<dbReference type="PANTHER" id="PTHR45825:SF11">
    <property type="entry name" value="ALPHA AMYLASE DOMAIN-CONTAINING PROTEIN"/>
    <property type="match status" value="1"/>
</dbReference>
<keyword evidence="4" id="KW-0808">Transferase</keyword>
<accession>A0A060BXH6</accession>
<dbReference type="AlphaFoldDB" id="A0A060BXH6"/>
<reference evidence="6" key="1">
    <citation type="journal article" date="2013" name="Environ. Microbiol.">
        <title>Seasonally variable intestinal metagenomes of the red palm weevil (Rhynchophorus ferrugineus).</title>
        <authorList>
            <person name="Jia S."/>
            <person name="Zhang X."/>
            <person name="Zhang G."/>
            <person name="Yin A."/>
            <person name="Zhang S."/>
            <person name="Li F."/>
            <person name="Wang L."/>
            <person name="Zhao D."/>
            <person name="Yun Q."/>
            <person name="Tala"/>
            <person name="Wang J."/>
            <person name="Sun G."/>
            <person name="Baabdullah M."/>
            <person name="Yu X."/>
            <person name="Hu S."/>
            <person name="Al-Mssallem I.S."/>
            <person name="Yu J."/>
        </authorList>
    </citation>
    <scope>NUCLEOTIDE SEQUENCE</scope>
</reference>
<evidence type="ECO:0000313" key="6">
    <source>
        <dbReference type="EMBL" id="AIA85485.1"/>
    </source>
</evidence>
<evidence type="ECO:0000256" key="1">
    <source>
        <dbReference type="ARBA" id="ARBA00001478"/>
    </source>
</evidence>
<evidence type="ECO:0000256" key="4">
    <source>
        <dbReference type="ARBA" id="ARBA00022679"/>
    </source>
</evidence>
<feature type="domain" description="Starch synthase catalytic" evidence="5">
    <location>
        <begin position="1"/>
        <end position="34"/>
    </location>
</feature>
<keyword evidence="3" id="KW-0328">Glycosyltransferase</keyword>